<protein>
    <recommendedName>
        <fullName evidence="5 14">Shikimate kinase</fullName>
        <shortName evidence="14">SK</shortName>
        <ecNumber evidence="4 14">2.7.1.71</ecNumber>
    </recommendedName>
</protein>
<dbReference type="PANTHER" id="PTHR20861">
    <property type="entry name" value="HOMOSERINE/4-DIPHOSPHOCYTIDYL-2-C-METHYL-D-ERYTHRITOL KINASE"/>
    <property type="match status" value="1"/>
</dbReference>
<dbReference type="AlphaFoldDB" id="D3S0I3"/>
<dbReference type="GO" id="GO:0009073">
    <property type="term" value="P:aromatic amino acid family biosynthetic process"/>
    <property type="evidence" value="ECO:0007669"/>
    <property type="project" value="UniProtKB-KW"/>
</dbReference>
<dbReference type="HAMAP" id="MF_00370">
    <property type="entry name" value="Shik_kinase_arch"/>
    <property type="match status" value="1"/>
</dbReference>
<evidence type="ECO:0000256" key="6">
    <source>
        <dbReference type="ARBA" id="ARBA00022490"/>
    </source>
</evidence>
<dbReference type="eggNOG" id="arCOG01025">
    <property type="taxonomic scope" value="Archaea"/>
</dbReference>
<evidence type="ECO:0000256" key="2">
    <source>
        <dbReference type="ARBA" id="ARBA00004842"/>
    </source>
</evidence>
<evidence type="ECO:0000256" key="14">
    <source>
        <dbReference type="HAMAP-Rule" id="MF_00370"/>
    </source>
</evidence>
<evidence type="ECO:0000313" key="17">
    <source>
        <dbReference type="Proteomes" id="UP000002613"/>
    </source>
</evidence>
<dbReference type="GeneID" id="8777495"/>
<feature type="binding site" evidence="14">
    <location>
        <begin position="71"/>
        <end position="81"/>
    </location>
    <ligand>
        <name>ATP</name>
        <dbReference type="ChEBI" id="CHEBI:30616"/>
    </ligand>
</feature>
<keyword evidence="11 14" id="KW-0067">ATP-binding</keyword>
<evidence type="ECO:0000256" key="4">
    <source>
        <dbReference type="ARBA" id="ARBA00012154"/>
    </source>
</evidence>
<evidence type="ECO:0000256" key="7">
    <source>
        <dbReference type="ARBA" id="ARBA00022605"/>
    </source>
</evidence>
<dbReference type="KEGG" id="fpl:Ferp_0005"/>
<feature type="domain" description="GHMP kinase N-terminal" evidence="15">
    <location>
        <begin position="49"/>
        <end position="132"/>
    </location>
</feature>
<evidence type="ECO:0000259" key="15">
    <source>
        <dbReference type="Pfam" id="PF00288"/>
    </source>
</evidence>
<reference evidence="17" key="1">
    <citation type="submission" date="2010-02" db="EMBL/GenBank/DDBJ databases">
        <title>Complete sequence of Ferroglobus placidus DSM 10642.</title>
        <authorList>
            <consortium name="US DOE Joint Genome Institute"/>
            <person name="Lucas S."/>
            <person name="Copeland A."/>
            <person name="Lapidus A."/>
            <person name="Cheng J.-F."/>
            <person name="Bruce D."/>
            <person name="Goodwin L."/>
            <person name="Pitluck S."/>
            <person name="Saunders E."/>
            <person name="Brettin T."/>
            <person name="Detter J.C."/>
            <person name="Han C."/>
            <person name="Tapia R."/>
            <person name="Larimer F."/>
            <person name="Land M."/>
            <person name="Hauser L."/>
            <person name="Kyrpides N."/>
            <person name="Ivanova N."/>
            <person name="Holmes D."/>
            <person name="Lovley D."/>
            <person name="Kyrpides N."/>
            <person name="Anderson I.J."/>
            <person name="Woyke T."/>
        </authorList>
    </citation>
    <scope>NUCLEOTIDE SEQUENCE [LARGE SCALE GENOMIC DNA]</scope>
    <source>
        <strain evidence="17">DSM 10642 / AEDII12DO</strain>
    </source>
</reference>
<dbReference type="PaxDb" id="589924-Ferp_0005"/>
<keyword evidence="12 14" id="KW-0057">Aromatic amino acid biosynthesis</keyword>
<dbReference type="InterPro" id="IPR020568">
    <property type="entry name" value="Ribosomal_Su5_D2-typ_SF"/>
</dbReference>
<dbReference type="EMBL" id="CP001899">
    <property type="protein sequence ID" value="ADC64197.1"/>
    <property type="molecule type" value="Genomic_DNA"/>
</dbReference>
<proteinExistence type="inferred from homology"/>
<dbReference type="Gene3D" id="3.30.230.10">
    <property type="match status" value="1"/>
</dbReference>
<dbReference type="GO" id="GO:0009423">
    <property type="term" value="P:chorismate biosynthetic process"/>
    <property type="evidence" value="ECO:0007669"/>
    <property type="project" value="UniProtKB-UniRule"/>
</dbReference>
<evidence type="ECO:0000256" key="13">
    <source>
        <dbReference type="ARBA" id="ARBA00048567"/>
    </source>
</evidence>
<comment type="pathway">
    <text evidence="2 14">Metabolic intermediate biosynthesis; chorismate biosynthesis; chorismate from D-erythrose 4-phosphate and phosphoenolpyruvate: step 5/7.</text>
</comment>
<dbReference type="InterPro" id="IPR006204">
    <property type="entry name" value="GHMP_kinase_N_dom"/>
</dbReference>
<dbReference type="Pfam" id="PF00288">
    <property type="entry name" value="GHMP_kinases_N"/>
    <property type="match status" value="1"/>
</dbReference>
<comment type="subcellular location">
    <subcellularLocation>
        <location evidence="1 14">Cytoplasm</location>
    </subcellularLocation>
</comment>
<keyword evidence="10 14" id="KW-0418">Kinase</keyword>
<evidence type="ECO:0000256" key="10">
    <source>
        <dbReference type="ARBA" id="ARBA00022777"/>
    </source>
</evidence>
<keyword evidence="9 14" id="KW-0547">Nucleotide-binding</keyword>
<evidence type="ECO:0000256" key="5">
    <source>
        <dbReference type="ARBA" id="ARBA00013853"/>
    </source>
</evidence>
<gene>
    <name evidence="14" type="primary">aroK</name>
    <name evidence="16" type="ordered locus">Ferp_0005</name>
</gene>
<dbReference type="InterPro" id="IPR010189">
    <property type="entry name" value="SK_arc"/>
</dbReference>
<name>D3S0I3_FERPA</name>
<evidence type="ECO:0000256" key="12">
    <source>
        <dbReference type="ARBA" id="ARBA00023141"/>
    </source>
</evidence>
<dbReference type="EC" id="2.7.1.71" evidence="4 14"/>
<evidence type="ECO:0000256" key="11">
    <source>
        <dbReference type="ARBA" id="ARBA00022840"/>
    </source>
</evidence>
<keyword evidence="7 14" id="KW-0028">Amino-acid biosynthesis</keyword>
<sequence length="273" mass="29828">MVEGKAFAAGTIVNALAALKGVAFALNLKTRVRIIPGKEGDFESRALECVVKKVFRSLNIDGKVKVESEIPRRSGLGSSSAVVNALMCAAYKYLNKELEAHSILRANARISLECGMSYTGAFDDASASLLGGVVFSDNAKMKLFKRESLEGKAAILIPAWERKNVDLKKIRERREEVERAFKLAMEGKLREAMYVNSYEYCRALNLPFEPVVAAYNLGLNAGLSGNGPSYVAFGENVEDVKSVWESFGKVIFVDIVNVPAEDVKISGSLFIQT</sequence>
<keyword evidence="8 14" id="KW-0808">Transferase</keyword>
<dbReference type="GO" id="GO:0004765">
    <property type="term" value="F:shikimate kinase activity"/>
    <property type="evidence" value="ECO:0007669"/>
    <property type="project" value="UniProtKB-UniRule"/>
</dbReference>
<keyword evidence="17" id="KW-1185">Reference proteome</keyword>
<dbReference type="NCBIfam" id="TIGR01920">
    <property type="entry name" value="Shik_kin_archae"/>
    <property type="match status" value="1"/>
</dbReference>
<dbReference type="Proteomes" id="UP000002613">
    <property type="component" value="Chromosome"/>
</dbReference>
<dbReference type="RefSeq" id="WP_012964546.1">
    <property type="nucleotide sequence ID" value="NC_013849.1"/>
</dbReference>
<organism evidence="16 17">
    <name type="scientific">Ferroglobus placidus (strain DSM 10642 / AEDII12DO)</name>
    <dbReference type="NCBI Taxonomy" id="589924"/>
    <lineage>
        <taxon>Archaea</taxon>
        <taxon>Methanobacteriati</taxon>
        <taxon>Methanobacteriota</taxon>
        <taxon>Archaeoglobi</taxon>
        <taxon>Archaeoglobales</taxon>
        <taxon>Archaeoglobaceae</taxon>
        <taxon>Ferroglobus</taxon>
    </lineage>
</organism>
<evidence type="ECO:0000256" key="9">
    <source>
        <dbReference type="ARBA" id="ARBA00022741"/>
    </source>
</evidence>
<dbReference type="InterPro" id="IPR014721">
    <property type="entry name" value="Ribsml_uS5_D2-typ_fold_subgr"/>
</dbReference>
<dbReference type="GO" id="GO:0005737">
    <property type="term" value="C:cytoplasm"/>
    <property type="evidence" value="ECO:0007669"/>
    <property type="project" value="UniProtKB-SubCell"/>
</dbReference>
<accession>D3S0I3</accession>
<dbReference type="GO" id="GO:0008652">
    <property type="term" value="P:amino acid biosynthetic process"/>
    <property type="evidence" value="ECO:0007669"/>
    <property type="project" value="UniProtKB-KW"/>
</dbReference>
<dbReference type="STRING" id="589924.Ferp_0005"/>
<evidence type="ECO:0000256" key="8">
    <source>
        <dbReference type="ARBA" id="ARBA00022679"/>
    </source>
</evidence>
<keyword evidence="6 14" id="KW-0963">Cytoplasm</keyword>
<evidence type="ECO:0000313" key="16">
    <source>
        <dbReference type="EMBL" id="ADC64197.1"/>
    </source>
</evidence>
<dbReference type="SUPFAM" id="SSF54211">
    <property type="entry name" value="Ribosomal protein S5 domain 2-like"/>
    <property type="match status" value="1"/>
</dbReference>
<reference evidence="16 17" key="2">
    <citation type="journal article" date="2011" name="Stand. Genomic Sci.">
        <title>Complete genome sequence of Ferroglobus placidus AEDII12DO.</title>
        <authorList>
            <person name="Anderson I."/>
            <person name="Risso C."/>
            <person name="Holmes D."/>
            <person name="Lucas S."/>
            <person name="Copeland A."/>
            <person name="Lapidus A."/>
            <person name="Cheng J.F."/>
            <person name="Bruce D."/>
            <person name="Goodwin L."/>
            <person name="Pitluck S."/>
            <person name="Saunders E."/>
            <person name="Brettin T."/>
            <person name="Detter J.C."/>
            <person name="Han C."/>
            <person name="Tapia R."/>
            <person name="Larimer F."/>
            <person name="Land M."/>
            <person name="Hauser L."/>
            <person name="Woyke T."/>
            <person name="Lovley D."/>
            <person name="Kyrpides N."/>
            <person name="Ivanova N."/>
        </authorList>
    </citation>
    <scope>NUCLEOTIDE SEQUENCE [LARGE SCALE GENOMIC DNA]</scope>
    <source>
        <strain evidence="17">DSM 10642 / AEDII12DO</strain>
    </source>
</reference>
<dbReference type="PANTHER" id="PTHR20861:SF3">
    <property type="entry name" value="SHIKIMATE KINASE"/>
    <property type="match status" value="1"/>
</dbReference>
<dbReference type="HOGENOM" id="CLU_073768_0_0_2"/>
<dbReference type="OrthoDB" id="9602at2157"/>
<comment type="catalytic activity">
    <reaction evidence="13 14">
        <text>shikimate + ATP = 3-phosphoshikimate + ADP + H(+)</text>
        <dbReference type="Rhea" id="RHEA:13121"/>
        <dbReference type="ChEBI" id="CHEBI:15378"/>
        <dbReference type="ChEBI" id="CHEBI:30616"/>
        <dbReference type="ChEBI" id="CHEBI:36208"/>
        <dbReference type="ChEBI" id="CHEBI:145989"/>
        <dbReference type="ChEBI" id="CHEBI:456216"/>
        <dbReference type="EC" id="2.7.1.71"/>
    </reaction>
</comment>
<evidence type="ECO:0000256" key="1">
    <source>
        <dbReference type="ARBA" id="ARBA00004496"/>
    </source>
</evidence>
<dbReference type="PIRSF" id="PIRSF005758">
    <property type="entry name" value="Shikimt_kin_arch"/>
    <property type="match status" value="1"/>
</dbReference>
<comment type="similarity">
    <text evidence="3 14">Belongs to the GHMP kinase family. Archaeal shikimate kinase subfamily.</text>
</comment>
<evidence type="ECO:0000256" key="3">
    <source>
        <dbReference type="ARBA" id="ARBA00010202"/>
    </source>
</evidence>
<dbReference type="UniPathway" id="UPA00053">
    <property type="reaction ID" value="UER00088"/>
</dbReference>
<dbReference type="GO" id="GO:0005524">
    <property type="term" value="F:ATP binding"/>
    <property type="evidence" value="ECO:0007669"/>
    <property type="project" value="UniProtKB-UniRule"/>
</dbReference>